<evidence type="ECO:0000256" key="4">
    <source>
        <dbReference type="ARBA" id="ARBA00022692"/>
    </source>
</evidence>
<feature type="transmembrane region" description="Helical" evidence="9">
    <location>
        <begin position="104"/>
        <end position="121"/>
    </location>
</feature>
<keyword evidence="7 9" id="KW-1133">Transmembrane helix</keyword>
<dbReference type="EC" id="3.4.23.36" evidence="9"/>
<dbReference type="PANTHER" id="PTHR33695:SF1">
    <property type="entry name" value="LIPOPROTEIN SIGNAL PEPTIDASE"/>
    <property type="match status" value="1"/>
</dbReference>
<keyword evidence="6 9" id="KW-0378">Hydrolase</keyword>
<reference evidence="12" key="1">
    <citation type="journal article" date="2019" name="Int. J. Syst. Evol. Microbiol.">
        <title>The Global Catalogue of Microorganisms (GCM) 10K type strain sequencing project: providing services to taxonomists for standard genome sequencing and annotation.</title>
        <authorList>
            <consortium name="The Broad Institute Genomics Platform"/>
            <consortium name="The Broad Institute Genome Sequencing Center for Infectious Disease"/>
            <person name="Wu L."/>
            <person name="Ma J."/>
        </authorList>
    </citation>
    <scope>NUCLEOTIDE SEQUENCE [LARGE SCALE GENOMIC DNA]</scope>
    <source>
        <strain evidence="12">KCTC 52168</strain>
    </source>
</reference>
<comment type="similarity">
    <text evidence="1 9 10">Belongs to the peptidase A8 family.</text>
</comment>
<protein>
    <recommendedName>
        <fullName evidence="9">Lipoprotein signal peptidase</fullName>
        <ecNumber evidence="9">3.4.23.36</ecNumber>
    </recommendedName>
    <alternativeName>
        <fullName evidence="9">Prolipoprotein signal peptidase</fullName>
    </alternativeName>
    <alternativeName>
        <fullName evidence="9">Signal peptidase II</fullName>
        <shortName evidence="9">SPase II</shortName>
    </alternativeName>
</protein>
<dbReference type="PRINTS" id="PR00781">
    <property type="entry name" value="LIPOSIGPTASE"/>
</dbReference>
<evidence type="ECO:0000313" key="12">
    <source>
        <dbReference type="Proteomes" id="UP001595556"/>
    </source>
</evidence>
<name>A0ABV7H1J9_9BURK</name>
<dbReference type="EMBL" id="JBHRTI010000002">
    <property type="protein sequence ID" value="MFC3146105.1"/>
    <property type="molecule type" value="Genomic_DNA"/>
</dbReference>
<feature type="transmembrane region" description="Helical" evidence="9">
    <location>
        <begin position="21"/>
        <end position="41"/>
    </location>
</feature>
<dbReference type="Pfam" id="PF01252">
    <property type="entry name" value="Peptidase_A8"/>
    <property type="match status" value="1"/>
</dbReference>
<keyword evidence="4 9" id="KW-0812">Transmembrane</keyword>
<sequence length="172" mass="19403">MKLFESAIPTPRSWFARVIPWLLIAGVIIGLDQVSKFWILANFEHRDVMPITSFFNLVRVHNPGAAFSFLAGASGWQREFFIGVALIATVLILWQLGKYWFQRWYALSLSMILGGALGNVIDRWEHGYVVDFLDIHVAGWHWPAFNLADSAIVGGAILLVVDEFIRTRKGSA</sequence>
<evidence type="ECO:0000256" key="7">
    <source>
        <dbReference type="ARBA" id="ARBA00022989"/>
    </source>
</evidence>
<comment type="subcellular location">
    <subcellularLocation>
        <location evidence="9">Cell membrane</location>
        <topology evidence="9">Multi-pass membrane protein</topology>
    </subcellularLocation>
</comment>
<comment type="catalytic activity">
    <reaction evidence="9">
        <text>Release of signal peptides from bacterial membrane prolipoproteins. Hydrolyzes -Xaa-Yaa-Zaa-|-(S,diacylglyceryl)Cys-, in which Xaa is hydrophobic (preferably Leu), and Yaa (Ala or Ser) and Zaa (Gly or Ala) have small, neutral side chains.</text>
        <dbReference type="EC" id="3.4.23.36"/>
    </reaction>
</comment>
<keyword evidence="5 9" id="KW-0064">Aspartyl protease</keyword>
<feature type="transmembrane region" description="Helical" evidence="9">
    <location>
        <begin position="80"/>
        <end position="97"/>
    </location>
</feature>
<evidence type="ECO:0000256" key="2">
    <source>
        <dbReference type="ARBA" id="ARBA00022475"/>
    </source>
</evidence>
<dbReference type="RefSeq" id="WP_377300392.1">
    <property type="nucleotide sequence ID" value="NZ_CP180191.1"/>
</dbReference>
<dbReference type="PANTHER" id="PTHR33695">
    <property type="entry name" value="LIPOPROTEIN SIGNAL PEPTIDASE"/>
    <property type="match status" value="1"/>
</dbReference>
<feature type="active site" evidence="9">
    <location>
        <position position="131"/>
    </location>
</feature>
<feature type="active site" evidence="9">
    <location>
        <position position="149"/>
    </location>
</feature>
<keyword evidence="3 9" id="KW-0645">Protease</keyword>
<evidence type="ECO:0000256" key="1">
    <source>
        <dbReference type="ARBA" id="ARBA00006139"/>
    </source>
</evidence>
<dbReference type="InterPro" id="IPR001872">
    <property type="entry name" value="Peptidase_A8"/>
</dbReference>
<gene>
    <name evidence="9 11" type="primary">lspA</name>
    <name evidence="11" type="ORF">ACFOEN_00455</name>
</gene>
<feature type="transmembrane region" description="Helical" evidence="9">
    <location>
        <begin position="141"/>
        <end position="161"/>
    </location>
</feature>
<proteinExistence type="inferred from homology"/>
<evidence type="ECO:0000256" key="8">
    <source>
        <dbReference type="ARBA" id="ARBA00023136"/>
    </source>
</evidence>
<dbReference type="HAMAP" id="MF_00161">
    <property type="entry name" value="LspA"/>
    <property type="match status" value="1"/>
</dbReference>
<organism evidence="11 12">
    <name type="scientific">Piscinibacterium candidicorallinum</name>
    <dbReference type="NCBI Taxonomy" id="1793872"/>
    <lineage>
        <taxon>Bacteria</taxon>
        <taxon>Pseudomonadati</taxon>
        <taxon>Pseudomonadota</taxon>
        <taxon>Betaproteobacteria</taxon>
        <taxon>Burkholderiales</taxon>
        <taxon>Piscinibacterium</taxon>
    </lineage>
</organism>
<evidence type="ECO:0000256" key="9">
    <source>
        <dbReference type="HAMAP-Rule" id="MF_00161"/>
    </source>
</evidence>
<keyword evidence="2 9" id="KW-1003">Cell membrane</keyword>
<accession>A0ABV7H1J9</accession>
<evidence type="ECO:0000313" key="11">
    <source>
        <dbReference type="EMBL" id="MFC3146105.1"/>
    </source>
</evidence>
<keyword evidence="8 9" id="KW-0472">Membrane</keyword>
<comment type="pathway">
    <text evidence="9">Protein modification; lipoprotein biosynthesis (signal peptide cleavage).</text>
</comment>
<evidence type="ECO:0000256" key="5">
    <source>
        <dbReference type="ARBA" id="ARBA00022750"/>
    </source>
</evidence>
<comment type="caution">
    <text evidence="11">The sequence shown here is derived from an EMBL/GenBank/DDBJ whole genome shotgun (WGS) entry which is preliminary data.</text>
</comment>
<dbReference type="Proteomes" id="UP001595556">
    <property type="component" value="Unassembled WGS sequence"/>
</dbReference>
<evidence type="ECO:0000256" key="10">
    <source>
        <dbReference type="RuleBase" id="RU004181"/>
    </source>
</evidence>
<keyword evidence="12" id="KW-1185">Reference proteome</keyword>
<evidence type="ECO:0000256" key="6">
    <source>
        <dbReference type="ARBA" id="ARBA00022801"/>
    </source>
</evidence>
<dbReference type="GO" id="GO:0004190">
    <property type="term" value="F:aspartic-type endopeptidase activity"/>
    <property type="evidence" value="ECO:0007669"/>
    <property type="project" value="UniProtKB-EC"/>
</dbReference>
<dbReference type="NCBIfam" id="TIGR00077">
    <property type="entry name" value="lspA"/>
    <property type="match status" value="1"/>
</dbReference>
<comment type="function">
    <text evidence="9">This protein specifically catalyzes the removal of signal peptides from prolipoproteins.</text>
</comment>
<evidence type="ECO:0000256" key="3">
    <source>
        <dbReference type="ARBA" id="ARBA00022670"/>
    </source>
</evidence>